<evidence type="ECO:0000313" key="5">
    <source>
        <dbReference type="EMBL" id="MBM9913468.1"/>
    </source>
</evidence>
<dbReference type="RefSeq" id="WP_205404682.1">
    <property type="nucleotide sequence ID" value="NZ_JAFFTA010000013.1"/>
</dbReference>
<keyword evidence="3" id="KW-0732">Signal</keyword>
<name>A0AAW4GFA4_9GAMM</name>
<feature type="signal peptide" evidence="3">
    <location>
        <begin position="1"/>
        <end position="23"/>
    </location>
</feature>
<dbReference type="GO" id="GO:0008270">
    <property type="term" value="F:zinc ion binding"/>
    <property type="evidence" value="ECO:0007669"/>
    <property type="project" value="UniProtKB-KW"/>
</dbReference>
<sequence length="372" mass="40193">MVRGMTLMAASLAAVLAAGCTPAADKAPAVAAATGAVAPVERKVATIAEAFLTPMTPADNIDSPASWQAPDGKTWLIATAKATDKLVVYDGSNGQHLRDVGSTGTGLGQFDRPNGIAVIDDLLWIVERDNHRVQVLSLPDFTPLATFGADDLRKPYGLWVDRRADGYSVYVTDSWDNGEDGQGKDILPPLAELDKRVRQYHVTREGSKINATLTASIGDTSEAGALRVVESIWGDPANDRLLIAEEDESYASEFKVYTLAGRFTGTTFGRDVFKAQAEGVMLRTCGKDGWWITTEQGKQRSVFHLFDRHTLKPVGAFQGNAVANTDGIWMMQQPTPRFPHGALYAVHDDQGVVAFDWESIAKQLALPLECGS</sequence>
<keyword evidence="1" id="KW-0677">Repeat</keyword>
<dbReference type="PANTHER" id="PTHR24104">
    <property type="entry name" value="E3 UBIQUITIN-PROTEIN LIGASE NHLRC1-RELATED"/>
    <property type="match status" value="1"/>
</dbReference>
<dbReference type="InterPro" id="IPR001258">
    <property type="entry name" value="NHL_repeat"/>
</dbReference>
<dbReference type="PROSITE" id="PS51662">
    <property type="entry name" value="BP_PHYTASE"/>
    <property type="match status" value="1"/>
</dbReference>
<evidence type="ECO:0000256" key="2">
    <source>
        <dbReference type="PROSITE-ProRule" id="PRU00504"/>
    </source>
</evidence>
<dbReference type="Pfam" id="PF01436">
    <property type="entry name" value="NHL"/>
    <property type="match status" value="1"/>
</dbReference>
<feature type="chain" id="PRO_5043464520" evidence="3">
    <location>
        <begin position="24"/>
        <end position="372"/>
    </location>
</feature>
<dbReference type="GO" id="GO:0016158">
    <property type="term" value="F:inositol hexakisphosphate 3-phosphatase activity"/>
    <property type="evidence" value="ECO:0007669"/>
    <property type="project" value="InterPro"/>
</dbReference>
<dbReference type="PANTHER" id="PTHR24104:SF25">
    <property type="entry name" value="PROTEIN LIN-41"/>
    <property type="match status" value="1"/>
</dbReference>
<reference evidence="7" key="1">
    <citation type="submission" date="2021-01" db="EMBL/GenBank/DDBJ databases">
        <title>Stenotrophomonas maltophilia.</title>
        <authorList>
            <person name="Yu Y."/>
        </authorList>
    </citation>
    <scope>NUCLEOTIDE SEQUENCE [LARGE SCALE GENOMIC DNA]</scope>
    <source>
        <strain evidence="7">As-6</strain>
    </source>
</reference>
<comment type="caution">
    <text evidence="5">The sequence shown here is derived from an EMBL/GenBank/DDBJ whole genome shotgun (WGS) entry which is preliminary data.</text>
</comment>
<dbReference type="PROSITE" id="PS51125">
    <property type="entry name" value="NHL"/>
    <property type="match status" value="1"/>
</dbReference>
<dbReference type="InterPro" id="IPR003431">
    <property type="entry name" value="B-propeller_Phytase"/>
</dbReference>
<keyword evidence="7" id="KW-1185">Reference proteome</keyword>
<dbReference type="Proteomes" id="UP000749453">
    <property type="component" value="Unassembled WGS sequence"/>
</dbReference>
<feature type="repeat" description="NHL" evidence="2">
    <location>
        <begin position="97"/>
        <end position="139"/>
    </location>
</feature>
<accession>A0AAW4GFA4</accession>
<dbReference type="EMBL" id="JAFFTB010000004">
    <property type="protein sequence ID" value="MBM9936942.1"/>
    <property type="molecule type" value="Genomic_DNA"/>
</dbReference>
<proteinExistence type="predicted"/>
<evidence type="ECO:0000256" key="1">
    <source>
        <dbReference type="ARBA" id="ARBA00022737"/>
    </source>
</evidence>
<dbReference type="EMBL" id="JAFFTA010000013">
    <property type="protein sequence ID" value="MBM9913468.1"/>
    <property type="molecule type" value="Genomic_DNA"/>
</dbReference>
<gene>
    <name evidence="5" type="ORF">JJW18_08295</name>
    <name evidence="6" type="ORF">JJW19_02170</name>
</gene>
<dbReference type="Proteomes" id="UP000784064">
    <property type="component" value="Unassembled WGS sequence"/>
</dbReference>
<evidence type="ECO:0000313" key="7">
    <source>
        <dbReference type="Proteomes" id="UP000749453"/>
    </source>
</evidence>
<dbReference type="PROSITE" id="PS51257">
    <property type="entry name" value="PROKAR_LIPOPROTEIN"/>
    <property type="match status" value="1"/>
</dbReference>
<feature type="domain" description="BPP" evidence="4">
    <location>
        <begin position="36"/>
        <end position="364"/>
    </location>
</feature>
<evidence type="ECO:0000313" key="6">
    <source>
        <dbReference type="EMBL" id="MBM9936942.1"/>
    </source>
</evidence>
<evidence type="ECO:0000313" key="8">
    <source>
        <dbReference type="Proteomes" id="UP000784064"/>
    </source>
</evidence>
<organism evidence="5 8">
    <name type="scientific">Stenotrophomonas lactitubi</name>
    <dbReference type="NCBI Taxonomy" id="2045214"/>
    <lineage>
        <taxon>Bacteria</taxon>
        <taxon>Pseudomonadati</taxon>
        <taxon>Pseudomonadota</taxon>
        <taxon>Gammaproteobacteria</taxon>
        <taxon>Lysobacterales</taxon>
        <taxon>Lysobacteraceae</taxon>
        <taxon>Stenotrophomonas</taxon>
    </lineage>
</organism>
<dbReference type="AlphaFoldDB" id="A0AAW4GFA4"/>
<protein>
    <submittedName>
        <fullName evidence="5">Phytase</fullName>
    </submittedName>
</protein>
<dbReference type="Gene3D" id="2.120.10.30">
    <property type="entry name" value="TolB, C-terminal domain"/>
    <property type="match status" value="1"/>
</dbReference>
<reference evidence="5" key="2">
    <citation type="submission" date="2021-01" db="EMBL/GenBank/DDBJ databases">
        <authorList>
            <person name="Yu Y."/>
        </authorList>
    </citation>
    <scope>NUCLEOTIDE SEQUENCE</scope>
    <source>
        <strain evidence="5">As-5</strain>
        <strain evidence="6">As-6</strain>
    </source>
</reference>
<evidence type="ECO:0000259" key="4">
    <source>
        <dbReference type="PROSITE" id="PS51662"/>
    </source>
</evidence>
<evidence type="ECO:0000256" key="3">
    <source>
        <dbReference type="SAM" id="SignalP"/>
    </source>
</evidence>
<dbReference type="SUPFAM" id="SSF50956">
    <property type="entry name" value="Thermostable phytase (3-phytase)"/>
    <property type="match status" value="1"/>
</dbReference>
<dbReference type="InterPro" id="IPR050952">
    <property type="entry name" value="TRIM-NHL_E3_ligases"/>
</dbReference>
<dbReference type="InterPro" id="IPR011042">
    <property type="entry name" value="6-blade_b-propeller_TolB-like"/>
</dbReference>